<dbReference type="GO" id="GO:0004497">
    <property type="term" value="F:monooxygenase activity"/>
    <property type="evidence" value="ECO:0007669"/>
    <property type="project" value="UniProtKB-KW"/>
</dbReference>
<accession>A0A7H8V7I3</accession>
<dbReference type="EMBL" id="CP040556">
    <property type="protein sequence ID" value="QLB52219.1"/>
    <property type="molecule type" value="Genomic_DNA"/>
</dbReference>
<organism evidence="2 3">
    <name type="scientific">Streptococcus sanguinis</name>
    <dbReference type="NCBI Taxonomy" id="1305"/>
    <lineage>
        <taxon>Bacteria</taxon>
        <taxon>Bacillati</taxon>
        <taxon>Bacillota</taxon>
        <taxon>Bacilli</taxon>
        <taxon>Lactobacillales</taxon>
        <taxon>Streptococcaceae</taxon>
        <taxon>Streptococcus</taxon>
    </lineage>
</organism>
<feature type="transmembrane region" description="Helical" evidence="1">
    <location>
        <begin position="217"/>
        <end position="238"/>
    </location>
</feature>
<dbReference type="Proteomes" id="UP000509410">
    <property type="component" value="Chromosome"/>
</dbReference>
<evidence type="ECO:0000313" key="3">
    <source>
        <dbReference type="Proteomes" id="UP000509410"/>
    </source>
</evidence>
<feature type="transmembrane region" description="Helical" evidence="1">
    <location>
        <begin position="258"/>
        <end position="274"/>
    </location>
</feature>
<evidence type="ECO:0000256" key="1">
    <source>
        <dbReference type="SAM" id="Phobius"/>
    </source>
</evidence>
<reference evidence="2 3" key="1">
    <citation type="submission" date="2019-05" db="EMBL/GenBank/DDBJ databases">
        <title>The organization of the Streptococcus sanguinis genomes.</title>
        <authorList>
            <person name="Wu C.H."/>
            <person name="Chen Y.Y.M."/>
            <person name="Wang H.Y."/>
        </authorList>
    </citation>
    <scope>NUCLEOTIDE SEQUENCE [LARGE SCALE GENOMIC DNA]</scope>
    <source>
        <strain evidence="2 3">CGMH010</strain>
    </source>
</reference>
<keyword evidence="2" id="KW-0560">Oxidoreductase</keyword>
<gene>
    <name evidence="2" type="ORF">FFV08_06000</name>
</gene>
<sequence length="381" mass="45229">MVQSYIDSIKSPIEEIWGYGQKGTKDKINSLKFLAILDDENYLIQKYKNKWCEYILKLGVLLIIISLLIIIVFWPKKTLLENTSPLLIVPLVFLMTVLVFSLINFCVLFILSLCRILLRFILFILSKLWRCLILFISWCPLLSKLWRRLILFISRCPLLSKLWRRLILFISRYLILSTSMFFYAYYITDMTVDLFSDEKDSTMRAFFRAYDVTKPAWHFWLMITAVFIGSCLSLYMVLNFVLIQDSFDLEAMGTENRFIIAFLAIITFVIGIDLDKVRPIAIGLLLLVIQTTFFEWYHSHRLSKLYEKAQRIFEIQLLSSNPDYEELKKCYYHGGEKYKEKLLSTEKFLEVIVKNELKSLKDLKTYDDYRLYKAYKGRSYL</sequence>
<keyword evidence="2" id="KW-0503">Monooxygenase</keyword>
<feature type="transmembrane region" description="Helical" evidence="1">
    <location>
        <begin position="54"/>
        <end position="74"/>
    </location>
</feature>
<evidence type="ECO:0000313" key="2">
    <source>
        <dbReference type="EMBL" id="QLB52219.1"/>
    </source>
</evidence>
<dbReference type="AlphaFoldDB" id="A0A7H8V7I3"/>
<keyword evidence="1" id="KW-0812">Transmembrane</keyword>
<name>A0A7H8V7I3_STRSA</name>
<protein>
    <submittedName>
        <fullName evidence="2">Beta-carotene 15,15'-monooxygenase</fullName>
    </submittedName>
</protein>
<proteinExistence type="predicted"/>
<keyword evidence="1" id="KW-0472">Membrane</keyword>
<keyword evidence="1" id="KW-1133">Transmembrane helix</keyword>
<feature type="transmembrane region" description="Helical" evidence="1">
    <location>
        <begin position="280"/>
        <end position="298"/>
    </location>
</feature>
<feature type="transmembrane region" description="Helical" evidence="1">
    <location>
        <begin position="162"/>
        <end position="186"/>
    </location>
</feature>
<feature type="transmembrane region" description="Helical" evidence="1">
    <location>
        <begin position="86"/>
        <end position="110"/>
    </location>
</feature>
<feature type="transmembrane region" description="Helical" evidence="1">
    <location>
        <begin position="116"/>
        <end position="141"/>
    </location>
</feature>